<name>A0ABT8YKU6_9HYPH</name>
<accession>A0ABT8YKU6</accession>
<protein>
    <recommendedName>
        <fullName evidence="4">O-antigen ligase</fullName>
    </recommendedName>
</protein>
<evidence type="ECO:0008006" key="4">
    <source>
        <dbReference type="Google" id="ProtNLM"/>
    </source>
</evidence>
<feature type="transmembrane region" description="Helical" evidence="1">
    <location>
        <begin position="21"/>
        <end position="42"/>
    </location>
</feature>
<feature type="transmembrane region" description="Helical" evidence="1">
    <location>
        <begin position="237"/>
        <end position="256"/>
    </location>
</feature>
<feature type="transmembrane region" description="Helical" evidence="1">
    <location>
        <begin position="147"/>
        <end position="165"/>
    </location>
</feature>
<comment type="caution">
    <text evidence="2">The sequence shown here is derived from an EMBL/GenBank/DDBJ whole genome shotgun (WGS) entry which is preliminary data.</text>
</comment>
<feature type="transmembrane region" description="Helical" evidence="1">
    <location>
        <begin position="54"/>
        <end position="75"/>
    </location>
</feature>
<evidence type="ECO:0000313" key="3">
    <source>
        <dbReference type="Proteomes" id="UP001174932"/>
    </source>
</evidence>
<keyword evidence="1" id="KW-0472">Membrane</keyword>
<reference evidence="2" key="1">
    <citation type="journal article" date="2015" name="Int. J. Syst. Evol. Microbiol.">
        <title>Rhizobium alvei sp. nov., isolated from a freshwater river.</title>
        <authorList>
            <person name="Sheu S.Y."/>
            <person name="Huang H.W."/>
            <person name="Young C.C."/>
            <person name="Chen W.M."/>
        </authorList>
    </citation>
    <scope>NUCLEOTIDE SEQUENCE</scope>
    <source>
        <strain evidence="2">TNR-22</strain>
    </source>
</reference>
<reference evidence="2" key="2">
    <citation type="submission" date="2023-07" db="EMBL/GenBank/DDBJ databases">
        <authorList>
            <person name="Shen H."/>
        </authorList>
    </citation>
    <scope>NUCLEOTIDE SEQUENCE</scope>
    <source>
        <strain evidence="2">TNR-22</strain>
    </source>
</reference>
<dbReference type="RefSeq" id="WP_304375881.1">
    <property type="nucleotide sequence ID" value="NZ_JAUOZU010000006.1"/>
</dbReference>
<proteinExistence type="predicted"/>
<feature type="transmembrane region" description="Helical" evidence="1">
    <location>
        <begin position="82"/>
        <end position="103"/>
    </location>
</feature>
<gene>
    <name evidence="2" type="ORF">Q4481_08360</name>
</gene>
<dbReference type="EMBL" id="JAUOZU010000006">
    <property type="protein sequence ID" value="MDO6963968.1"/>
    <property type="molecule type" value="Genomic_DNA"/>
</dbReference>
<evidence type="ECO:0000313" key="2">
    <source>
        <dbReference type="EMBL" id="MDO6963968.1"/>
    </source>
</evidence>
<keyword evidence="3" id="KW-1185">Reference proteome</keyword>
<feature type="transmembrane region" description="Helical" evidence="1">
    <location>
        <begin position="171"/>
        <end position="190"/>
    </location>
</feature>
<keyword evidence="1" id="KW-0812">Transmembrane</keyword>
<feature type="transmembrane region" description="Helical" evidence="1">
    <location>
        <begin position="355"/>
        <end position="376"/>
    </location>
</feature>
<evidence type="ECO:0000256" key="1">
    <source>
        <dbReference type="SAM" id="Phobius"/>
    </source>
</evidence>
<dbReference type="Proteomes" id="UP001174932">
    <property type="component" value="Unassembled WGS sequence"/>
</dbReference>
<keyword evidence="1" id="KW-1133">Transmembrane helix</keyword>
<feature type="transmembrane region" description="Helical" evidence="1">
    <location>
        <begin position="388"/>
        <end position="409"/>
    </location>
</feature>
<organism evidence="2 3">
    <name type="scientific">Rhizobium alvei</name>
    <dbReference type="NCBI Taxonomy" id="1132659"/>
    <lineage>
        <taxon>Bacteria</taxon>
        <taxon>Pseudomonadati</taxon>
        <taxon>Pseudomonadota</taxon>
        <taxon>Alphaproteobacteria</taxon>
        <taxon>Hyphomicrobiales</taxon>
        <taxon>Rhizobiaceae</taxon>
        <taxon>Rhizobium/Agrobacterium group</taxon>
        <taxon>Rhizobium</taxon>
    </lineage>
</organism>
<feature type="transmembrane region" description="Helical" evidence="1">
    <location>
        <begin position="109"/>
        <end position="127"/>
    </location>
</feature>
<sequence length="452" mass="49967">MSAAPTRPRPPQTLLGRLAGMDLFSVYLSGFIILYGLVSIGLEHGVGIVGFAKTPYLNAGAYAYSLGFFMLALLFDKVRLTVLVPHPLAIAMLVAGFVSAVVGFSNGNATPYIGAWSLYIVTGVLMFQLFRHARHGNGEVARTIDSLYSLPFLALMLVFAFLSVFNKDNHYQYVLFEVIALYGVLMRRSLIEKAISAIIYLCIHLGSNEGFVQIEINRASILAIGATGLIFMLYRRYLVTLFFVIFAAIGGLLYALSLDDATVELLPRNVKEAILLMKGDDIYNHVSSYQRVYEGQKVMEDYEQASDAEWLFGKGLGRTVDMAGSVDRTVGQHALLGVNEVHNIHFLHYAVFHKFGLAGLTLLALIVACVVLWFVVDLANGRLDRGRMFLYFYLVYNLVFAMPASNFLLANPLWPAFLGLLATSRLRDGKVAPETALQPALTWNPQSGRTFS</sequence>